<dbReference type="EMBL" id="JBHSGI010000024">
    <property type="protein sequence ID" value="MFC4670125.1"/>
    <property type="molecule type" value="Genomic_DNA"/>
</dbReference>
<organism evidence="1 2">
    <name type="scientific">Seohaeicola nanhaiensis</name>
    <dbReference type="NCBI Taxonomy" id="1387282"/>
    <lineage>
        <taxon>Bacteria</taxon>
        <taxon>Pseudomonadati</taxon>
        <taxon>Pseudomonadota</taxon>
        <taxon>Alphaproteobacteria</taxon>
        <taxon>Rhodobacterales</taxon>
        <taxon>Roseobacteraceae</taxon>
        <taxon>Seohaeicola</taxon>
    </lineage>
</organism>
<proteinExistence type="predicted"/>
<accession>A0ABV9KIY6</accession>
<name>A0ABV9KIY6_9RHOB</name>
<sequence length="41" mass="4237">MKTMLLAFGTIAVIAVGAYYGLHSAGFSAAQTTTSDSVRLD</sequence>
<dbReference type="Proteomes" id="UP001595973">
    <property type="component" value="Unassembled WGS sequence"/>
</dbReference>
<gene>
    <name evidence="1" type="ORF">ACFO5X_16295</name>
</gene>
<comment type="caution">
    <text evidence="1">The sequence shown here is derived from an EMBL/GenBank/DDBJ whole genome shotgun (WGS) entry which is preliminary data.</text>
</comment>
<evidence type="ECO:0000313" key="1">
    <source>
        <dbReference type="EMBL" id="MFC4670125.1"/>
    </source>
</evidence>
<keyword evidence="2" id="KW-1185">Reference proteome</keyword>
<dbReference type="RefSeq" id="WP_380718796.1">
    <property type="nucleotide sequence ID" value="NZ_JBHSGI010000024.1"/>
</dbReference>
<protein>
    <submittedName>
        <fullName evidence="1">Uncharacterized protein</fullName>
    </submittedName>
</protein>
<reference evidence="2" key="1">
    <citation type="journal article" date="2019" name="Int. J. Syst. Evol. Microbiol.">
        <title>The Global Catalogue of Microorganisms (GCM) 10K type strain sequencing project: providing services to taxonomists for standard genome sequencing and annotation.</title>
        <authorList>
            <consortium name="The Broad Institute Genomics Platform"/>
            <consortium name="The Broad Institute Genome Sequencing Center for Infectious Disease"/>
            <person name="Wu L."/>
            <person name="Ma J."/>
        </authorList>
    </citation>
    <scope>NUCLEOTIDE SEQUENCE [LARGE SCALE GENOMIC DNA]</scope>
    <source>
        <strain evidence="2">CGMCC 4.7283</strain>
    </source>
</reference>
<evidence type="ECO:0000313" key="2">
    <source>
        <dbReference type="Proteomes" id="UP001595973"/>
    </source>
</evidence>